<comment type="caution">
    <text evidence="2">The sequence shown here is derived from an EMBL/GenBank/DDBJ whole genome shotgun (WGS) entry which is preliminary data.</text>
</comment>
<protein>
    <submittedName>
        <fullName evidence="2">Sporulation protein YqfD</fullName>
    </submittedName>
</protein>
<evidence type="ECO:0000313" key="3">
    <source>
        <dbReference type="Proteomes" id="UP000886858"/>
    </source>
</evidence>
<dbReference type="EMBL" id="DWYY01000132">
    <property type="protein sequence ID" value="HJA93906.1"/>
    <property type="molecule type" value="Genomic_DNA"/>
</dbReference>
<keyword evidence="1" id="KW-1133">Transmembrane helix</keyword>
<feature type="transmembrane region" description="Helical" evidence="1">
    <location>
        <begin position="88"/>
        <end position="108"/>
    </location>
</feature>
<sequence length="411" mass="47514">MKNFFRYLQGYLKIRVWGYSPERFMNLCSNRGILLWDITRREEDYLMYISLSGFFRLRPVVRKTGTRVLVLERCGLPFLLRRMQKRKVFVMGFPACLAFLLIMSRFIWAIDLEGNRAVTDDMLMDFLAENGVEYGTARNRIDMEQLEENLRETFDEITWASVTIDGTRLTVNIRENDLVMTEEEKEEVLEEYPASDLLATQDGTVISILTRQGVPQVTAGMEVKKGDILVSGAVPVFADDGSIKEYQFCHADADVVIAYELSFEEELALNYEYKNYTGREKKDFFLSFGGRRFVFRLGGCRFLKYDTVTDARQLKVLGQIYLPFFYGFEVKREYFEVEAVYQKEKAEEILEERLEKKIEGLYDLGVQIKQKNVTINTVDGLAVLNAAFDVEGKTGQPRPLSEQQPALEGET</sequence>
<organism evidence="2 3">
    <name type="scientific">Candidatus Eisenbergiella merdipullorum</name>
    <dbReference type="NCBI Taxonomy" id="2838553"/>
    <lineage>
        <taxon>Bacteria</taxon>
        <taxon>Bacillati</taxon>
        <taxon>Bacillota</taxon>
        <taxon>Clostridia</taxon>
        <taxon>Lachnospirales</taxon>
        <taxon>Lachnospiraceae</taxon>
        <taxon>Eisenbergiella</taxon>
    </lineage>
</organism>
<reference evidence="2" key="1">
    <citation type="journal article" date="2021" name="PeerJ">
        <title>Extensive microbial diversity within the chicken gut microbiome revealed by metagenomics and culture.</title>
        <authorList>
            <person name="Gilroy R."/>
            <person name="Ravi A."/>
            <person name="Getino M."/>
            <person name="Pursley I."/>
            <person name="Horton D.L."/>
            <person name="Alikhan N.F."/>
            <person name="Baker D."/>
            <person name="Gharbi K."/>
            <person name="Hall N."/>
            <person name="Watson M."/>
            <person name="Adriaenssens E.M."/>
            <person name="Foster-Nyarko E."/>
            <person name="Jarju S."/>
            <person name="Secka A."/>
            <person name="Antonio M."/>
            <person name="Oren A."/>
            <person name="Chaudhuri R.R."/>
            <person name="La Ragione R."/>
            <person name="Hildebrand F."/>
            <person name="Pallen M.J."/>
        </authorList>
    </citation>
    <scope>NUCLEOTIDE SEQUENCE</scope>
    <source>
        <strain evidence="2">CHK179-7159</strain>
    </source>
</reference>
<keyword evidence="1" id="KW-0472">Membrane</keyword>
<name>A0A9D2I5Y0_9FIRM</name>
<dbReference type="Pfam" id="PF06898">
    <property type="entry name" value="YqfD"/>
    <property type="match status" value="1"/>
</dbReference>
<evidence type="ECO:0000256" key="1">
    <source>
        <dbReference type="SAM" id="Phobius"/>
    </source>
</evidence>
<dbReference type="Proteomes" id="UP000886858">
    <property type="component" value="Unassembled WGS sequence"/>
</dbReference>
<evidence type="ECO:0000313" key="2">
    <source>
        <dbReference type="EMBL" id="HJA93906.1"/>
    </source>
</evidence>
<accession>A0A9D2I5Y0</accession>
<gene>
    <name evidence="2" type="ORF">H9717_12465</name>
</gene>
<keyword evidence="1" id="KW-0812">Transmembrane</keyword>
<dbReference type="PIRSF" id="PIRSF029895">
    <property type="entry name" value="SpoIV"/>
    <property type="match status" value="1"/>
</dbReference>
<dbReference type="AlphaFoldDB" id="A0A9D2I5Y0"/>
<dbReference type="InterPro" id="IPR010690">
    <property type="entry name" value="YqfD"/>
</dbReference>
<proteinExistence type="predicted"/>
<reference evidence="2" key="2">
    <citation type="submission" date="2021-04" db="EMBL/GenBank/DDBJ databases">
        <authorList>
            <person name="Gilroy R."/>
        </authorList>
    </citation>
    <scope>NUCLEOTIDE SEQUENCE</scope>
    <source>
        <strain evidence="2">CHK179-7159</strain>
    </source>
</reference>